<reference evidence="3 4" key="1">
    <citation type="submission" date="2007-04" db="EMBL/GenBank/DDBJ databases">
        <title>Complete sequence of plasmid pNL2 of Novosphingobium aromaticivorans DSM 12444.</title>
        <authorList>
            <consortium name="US DOE Joint Genome Institute"/>
            <person name="Copeland A."/>
            <person name="Lucas S."/>
            <person name="Lapidus A."/>
            <person name="Barry K."/>
            <person name="Detter J.C."/>
            <person name="Glavina del Rio T."/>
            <person name="Hammon N."/>
            <person name="Israni S."/>
            <person name="Dalin E."/>
            <person name="Tice H."/>
            <person name="Pitluck S."/>
            <person name="Chertkov O."/>
            <person name="Han C."/>
            <person name="Thomson S."/>
            <person name="Schmutz J."/>
            <person name="Larimer F."/>
            <person name="Land M."/>
            <person name="Kyrpides N."/>
            <person name="Ivanova N."/>
            <person name="Fredrickson J."/>
            <person name="Romine M.F."/>
            <person name="Richardson P."/>
        </authorList>
    </citation>
    <scope>NUCLEOTIDE SEQUENCE [LARGE SCALE GENOMIC DNA]</scope>
    <source>
        <strain evidence="4">ATCC 700278 / DSM 12444 / CCUG 56034 / CIP 105152 / NBRC 16084 / F199</strain>
        <plasmid evidence="3 4">pNL2</plasmid>
    </source>
</reference>
<evidence type="ECO:0000313" key="3">
    <source>
        <dbReference type="EMBL" id="ABP64462.1"/>
    </source>
</evidence>
<comment type="similarity">
    <text evidence="1">Belongs to the amidase family.</text>
</comment>
<keyword evidence="3" id="KW-0614">Plasmid</keyword>
<feature type="domain" description="Amidase" evidence="2">
    <location>
        <begin position="53"/>
        <end position="482"/>
    </location>
</feature>
<dbReference type="InterPro" id="IPR006311">
    <property type="entry name" value="TAT_signal"/>
</dbReference>
<dbReference type="PANTHER" id="PTHR11895">
    <property type="entry name" value="TRANSAMIDASE"/>
    <property type="match status" value="1"/>
</dbReference>
<evidence type="ECO:0000313" key="4">
    <source>
        <dbReference type="Proteomes" id="UP000009134"/>
    </source>
</evidence>
<organism evidence="3 4">
    <name type="scientific">Novosphingobium aromaticivorans (strain ATCC 700278 / DSM 12444 / CCUG 56034 / CIP 105152 / NBRC 16084 / F199)</name>
    <dbReference type="NCBI Taxonomy" id="279238"/>
    <lineage>
        <taxon>Bacteria</taxon>
        <taxon>Pseudomonadati</taxon>
        <taxon>Pseudomonadota</taxon>
        <taxon>Alphaproteobacteria</taxon>
        <taxon>Sphingomonadales</taxon>
        <taxon>Sphingomonadaceae</taxon>
        <taxon>Novosphingobium</taxon>
    </lineage>
</organism>
<dbReference type="RefSeq" id="WP_011906849.1">
    <property type="nucleotide sequence ID" value="NC_009427.1"/>
</dbReference>
<dbReference type="PROSITE" id="PS51318">
    <property type="entry name" value="TAT"/>
    <property type="match status" value="1"/>
</dbReference>
<dbReference type="HOGENOM" id="CLU_009600_0_4_5"/>
<dbReference type="Gene3D" id="3.90.1300.10">
    <property type="entry name" value="Amidase signature (AS) domain"/>
    <property type="match status" value="1"/>
</dbReference>
<dbReference type="EMBL" id="CP000677">
    <property type="protein sequence ID" value="ABP64462.1"/>
    <property type="molecule type" value="Genomic_DNA"/>
</dbReference>
<sequence length="501" mass="52075">MKATRREALAGGIALAATAGLPGSAQAMQDVLDTHDSLGLAELVRKRKVSAAELLEAAIARAEAMNPRFNFMAQKHYDYGRKAIAQGLPEGPFTGVPWLLKDLNTYIAGEVTENGSRLYKGQRASVTSELVRRIERAGFAIFGKTTTPEFGLTGTTESVLMGPTRNPWNPGRIAGGSSGGAAAAVAAGVIPAAHATDGGGSIRIPASACGLFGLKPSRGRVPMGPSRTEGWGGMSVHHAVTRTVRDSAAILDATHGVEPGSRYGAPTPERPFLAEVGRDPGKLRVALMLSPFSGAPVDPEVIAATQGAARLLETLGHHVEEAAPKIDFASIGASSFALMASSVAADCVDRAKALGIELGPDVLERTTLDFVAMGKAYTGMDFARGNSAYQAAAVSIAQFMEGYDVILSPTLSAPPLPLGRVGLDTGRSMADWGREVGAFTAFTGIYNGTGQPSMSLPLGMSKDGLPIGIMATGRYGEEALLLRLAGQVEKAAPWAARRPTV</sequence>
<dbReference type="InterPro" id="IPR000120">
    <property type="entry name" value="Amidase"/>
</dbReference>
<dbReference type="PROSITE" id="PS00571">
    <property type="entry name" value="AMIDASES"/>
    <property type="match status" value="1"/>
</dbReference>
<dbReference type="SUPFAM" id="SSF75304">
    <property type="entry name" value="Amidase signature (AS) enzymes"/>
    <property type="match status" value="1"/>
</dbReference>
<dbReference type="eggNOG" id="COG0154">
    <property type="taxonomic scope" value="Bacteria"/>
</dbReference>
<dbReference type="PANTHER" id="PTHR11895:SF7">
    <property type="entry name" value="GLUTAMYL-TRNA(GLN) AMIDOTRANSFERASE SUBUNIT A, MITOCHONDRIAL"/>
    <property type="match status" value="1"/>
</dbReference>
<evidence type="ECO:0000259" key="2">
    <source>
        <dbReference type="Pfam" id="PF01425"/>
    </source>
</evidence>
<protein>
    <submittedName>
        <fullName evidence="3">Amidase</fullName>
    </submittedName>
</protein>
<gene>
    <name evidence="3" type="ordered locus">Saro_3602</name>
</gene>
<dbReference type="KEGG" id="nar:Saro_3602"/>
<geneLocation type="plasmid" evidence="3 4">
    <name>pNL2</name>
</geneLocation>
<dbReference type="AlphaFoldDB" id="A4XEV1"/>
<dbReference type="Proteomes" id="UP000009134">
    <property type="component" value="Plasmid pNL2"/>
</dbReference>
<dbReference type="InterPro" id="IPR036928">
    <property type="entry name" value="AS_sf"/>
</dbReference>
<evidence type="ECO:0000256" key="1">
    <source>
        <dbReference type="ARBA" id="ARBA00009199"/>
    </source>
</evidence>
<name>A4XEV1_NOVAD</name>
<dbReference type="Pfam" id="PF01425">
    <property type="entry name" value="Amidase"/>
    <property type="match status" value="1"/>
</dbReference>
<keyword evidence="4" id="KW-1185">Reference proteome</keyword>
<proteinExistence type="inferred from homology"/>
<accession>A4XEV1</accession>
<dbReference type="InterPro" id="IPR020556">
    <property type="entry name" value="Amidase_CS"/>
</dbReference>
<dbReference type="InterPro" id="IPR023631">
    <property type="entry name" value="Amidase_dom"/>
</dbReference>
<dbReference type="GO" id="GO:0003824">
    <property type="term" value="F:catalytic activity"/>
    <property type="evidence" value="ECO:0007669"/>
    <property type="project" value="InterPro"/>
</dbReference>